<dbReference type="AlphaFoldDB" id="A0A830DD21"/>
<name>A0A830DD21_9LAMI</name>
<gene>
    <name evidence="2" type="ORF">PHJA_002736400</name>
</gene>
<feature type="region of interest" description="Disordered" evidence="1">
    <location>
        <begin position="1"/>
        <end position="66"/>
    </location>
</feature>
<keyword evidence="3" id="KW-1185">Reference proteome</keyword>
<comment type="caution">
    <text evidence="2">The sequence shown here is derived from an EMBL/GenBank/DDBJ whole genome shotgun (WGS) entry which is preliminary data.</text>
</comment>
<organism evidence="2 3">
    <name type="scientific">Phtheirospermum japonicum</name>
    <dbReference type="NCBI Taxonomy" id="374723"/>
    <lineage>
        <taxon>Eukaryota</taxon>
        <taxon>Viridiplantae</taxon>
        <taxon>Streptophyta</taxon>
        <taxon>Embryophyta</taxon>
        <taxon>Tracheophyta</taxon>
        <taxon>Spermatophyta</taxon>
        <taxon>Magnoliopsida</taxon>
        <taxon>eudicotyledons</taxon>
        <taxon>Gunneridae</taxon>
        <taxon>Pentapetalae</taxon>
        <taxon>asterids</taxon>
        <taxon>lamiids</taxon>
        <taxon>Lamiales</taxon>
        <taxon>Orobanchaceae</taxon>
        <taxon>Orobanchaceae incertae sedis</taxon>
        <taxon>Phtheirospermum</taxon>
    </lineage>
</organism>
<evidence type="ECO:0000313" key="2">
    <source>
        <dbReference type="EMBL" id="GFQ05924.1"/>
    </source>
</evidence>
<proteinExistence type="predicted"/>
<protein>
    <submittedName>
        <fullName evidence="2">Uncharacterized protein</fullName>
    </submittedName>
</protein>
<evidence type="ECO:0000256" key="1">
    <source>
        <dbReference type="SAM" id="MobiDB-lite"/>
    </source>
</evidence>
<sequence>MTPPPNQPHQSPLPTRTTASRTAYPKYASVTVAGPARRPRSVKPRRVRNPGPGLVPGRTYFSRPWP</sequence>
<dbReference type="Proteomes" id="UP000653305">
    <property type="component" value="Unassembled WGS sequence"/>
</dbReference>
<evidence type="ECO:0000313" key="3">
    <source>
        <dbReference type="Proteomes" id="UP000653305"/>
    </source>
</evidence>
<accession>A0A830DD21</accession>
<dbReference type="EMBL" id="BMAC01001133">
    <property type="protein sequence ID" value="GFQ05924.1"/>
    <property type="molecule type" value="Genomic_DNA"/>
</dbReference>
<feature type="compositionally biased region" description="Basic residues" evidence="1">
    <location>
        <begin position="37"/>
        <end position="48"/>
    </location>
</feature>
<reference evidence="2" key="1">
    <citation type="submission" date="2020-07" db="EMBL/GenBank/DDBJ databases">
        <title>Ethylene signaling mediates host invasion by parasitic plants.</title>
        <authorList>
            <person name="Yoshida S."/>
        </authorList>
    </citation>
    <scope>NUCLEOTIDE SEQUENCE</scope>
    <source>
        <strain evidence="2">Okayama</strain>
    </source>
</reference>